<proteinExistence type="predicted"/>
<dbReference type="PANTHER" id="PTHR30372">
    <property type="entry name" value="LIPID-A-DISACCHARIDE SYNTHASE"/>
    <property type="match status" value="1"/>
</dbReference>
<comment type="caution">
    <text evidence="10">The sequence shown here is derived from an EMBL/GenBank/DDBJ whole genome shotgun (WGS) entry which is preliminary data.</text>
</comment>
<evidence type="ECO:0000256" key="9">
    <source>
        <dbReference type="ARBA" id="ARBA00048975"/>
    </source>
</evidence>
<evidence type="ECO:0000313" key="11">
    <source>
        <dbReference type="Proteomes" id="UP000004650"/>
    </source>
</evidence>
<comment type="function">
    <text evidence="1">Condensation of UDP-2,3-diacylglucosamine and 2,3-diacylglucosamine-1-phosphate to form lipid A disaccharide, a precursor of lipid A, a phosphorylated glycolipid that anchors the lipopolysaccharide to the outer membrane of the cell.</text>
</comment>
<evidence type="ECO:0000256" key="2">
    <source>
        <dbReference type="ARBA" id="ARBA00012687"/>
    </source>
</evidence>
<dbReference type="InterPro" id="IPR003835">
    <property type="entry name" value="Glyco_trans_19"/>
</dbReference>
<keyword evidence="7" id="KW-0808">Transferase</keyword>
<evidence type="ECO:0000256" key="8">
    <source>
        <dbReference type="ARBA" id="ARBA00023098"/>
    </source>
</evidence>
<dbReference type="GO" id="GO:0005543">
    <property type="term" value="F:phospholipid binding"/>
    <property type="evidence" value="ECO:0007669"/>
    <property type="project" value="TreeGrafter"/>
</dbReference>
<gene>
    <name evidence="10" type="ORF">PSAG_04844</name>
</gene>
<dbReference type="GO" id="GO:0009245">
    <property type="term" value="P:lipid A biosynthetic process"/>
    <property type="evidence" value="ECO:0007669"/>
    <property type="project" value="UniProtKB-KW"/>
</dbReference>
<keyword evidence="5" id="KW-0441">Lipid A biosynthesis</keyword>
<name>A0A0K9CNI3_9FUSO</name>
<protein>
    <recommendedName>
        <fullName evidence="3">Lipid-A-disaccharide synthase</fullName>
        <ecNumber evidence="2">2.4.1.182</ecNumber>
    </recommendedName>
</protein>
<sequence length="68" mass="7583">MKFFVSTGEASGDLHLSYLVKSVKVRYKDVNFVGVAGEKSQKEGVEILQDINELAIMGFTEVLKNINF</sequence>
<dbReference type="GO" id="GO:0016020">
    <property type="term" value="C:membrane"/>
    <property type="evidence" value="ECO:0007669"/>
    <property type="project" value="GOC"/>
</dbReference>
<evidence type="ECO:0000256" key="1">
    <source>
        <dbReference type="ARBA" id="ARBA00002056"/>
    </source>
</evidence>
<evidence type="ECO:0000256" key="6">
    <source>
        <dbReference type="ARBA" id="ARBA00022676"/>
    </source>
</evidence>
<dbReference type="Pfam" id="PF02684">
    <property type="entry name" value="LpxB"/>
    <property type="match status" value="1"/>
</dbReference>
<keyword evidence="4" id="KW-0444">Lipid biosynthesis</keyword>
<comment type="catalytic activity">
    <reaction evidence="9">
        <text>a lipid X + a UDP-2-N,3-O-bis[(3R)-3-hydroxyacyl]-alpha-D-glucosamine = a lipid A disaccharide + UDP + H(+)</text>
        <dbReference type="Rhea" id="RHEA:67828"/>
        <dbReference type="ChEBI" id="CHEBI:15378"/>
        <dbReference type="ChEBI" id="CHEBI:58223"/>
        <dbReference type="ChEBI" id="CHEBI:137748"/>
        <dbReference type="ChEBI" id="CHEBI:176338"/>
        <dbReference type="ChEBI" id="CHEBI:176343"/>
        <dbReference type="EC" id="2.4.1.182"/>
    </reaction>
</comment>
<dbReference type="EMBL" id="ACDS02000131">
    <property type="protein sequence ID" value="KMV75786.1"/>
    <property type="molecule type" value="Genomic_DNA"/>
</dbReference>
<evidence type="ECO:0000256" key="7">
    <source>
        <dbReference type="ARBA" id="ARBA00022679"/>
    </source>
</evidence>
<reference evidence="10 11" key="2">
    <citation type="submission" date="2013-10" db="EMBL/GenBank/DDBJ databases">
        <title>The Genome Sequence of Fusobacterium nucleatum subsp. animalis D11.</title>
        <authorList>
            <consortium name="The Broad Institute Genomics Platform"/>
            <person name="Earl A."/>
            <person name="Ward D."/>
            <person name="Feldgarden M."/>
            <person name="Gevers D."/>
            <person name="Kostic A."/>
            <person name="Garrett W."/>
            <person name="Young S.K."/>
            <person name="Zeng Q."/>
            <person name="Gargeya S."/>
            <person name="Fitzgerald M."/>
            <person name="Abouelleil A."/>
            <person name="Alvarado L."/>
            <person name="Berlin A.M."/>
            <person name="Chapman S.B."/>
            <person name="Gainer-Dewar J."/>
            <person name="Goldberg J."/>
            <person name="Gnerre S."/>
            <person name="Griggs A."/>
            <person name="Gujja S."/>
            <person name="Hansen M."/>
            <person name="Howarth C."/>
            <person name="Imamovic A."/>
            <person name="Ireland A."/>
            <person name="Larimer J."/>
            <person name="McCowan C."/>
            <person name="Murphy C."/>
            <person name="Pearson M."/>
            <person name="Poon T.W."/>
            <person name="Priest M."/>
            <person name="Roberts A."/>
            <person name="Saif S."/>
            <person name="Shea T."/>
            <person name="Sykes S."/>
            <person name="Wortman J."/>
            <person name="Nusbaum C."/>
            <person name="Birren B."/>
        </authorList>
    </citation>
    <scope>NUCLEOTIDE SEQUENCE [LARGE SCALE GENOMIC DNA]</scope>
    <source>
        <strain evidence="10 11">D11</strain>
    </source>
</reference>
<evidence type="ECO:0000256" key="5">
    <source>
        <dbReference type="ARBA" id="ARBA00022556"/>
    </source>
</evidence>
<keyword evidence="8" id="KW-0443">Lipid metabolism</keyword>
<organism evidence="10 11">
    <name type="scientific">Fusobacterium animalis D11</name>
    <dbReference type="NCBI Taxonomy" id="556264"/>
    <lineage>
        <taxon>Bacteria</taxon>
        <taxon>Fusobacteriati</taxon>
        <taxon>Fusobacteriota</taxon>
        <taxon>Fusobacteriia</taxon>
        <taxon>Fusobacteriales</taxon>
        <taxon>Fusobacteriaceae</taxon>
        <taxon>Fusobacterium</taxon>
    </lineage>
</organism>
<dbReference type="AlphaFoldDB" id="A0A0K9CNI3"/>
<reference evidence="11" key="1">
    <citation type="submission" date="2009-02" db="EMBL/GenBank/DDBJ databases">
        <title>The Genome Sequence of Shigella sp. D9.</title>
        <authorList>
            <consortium name="The Broad Institute Genome Sequencing Platform"/>
            <person name="Ward D."/>
            <person name="Young S.K."/>
            <person name="Kodira C.D."/>
            <person name="Zeng Q."/>
            <person name="Koehrsen M."/>
            <person name="Alvarado L."/>
            <person name="Berlin A."/>
            <person name="Borenstein D."/>
            <person name="Chen Z."/>
            <person name="Engels R."/>
            <person name="Freedman E."/>
            <person name="Gellesch M."/>
            <person name="Goldberg J."/>
            <person name="Griggs A."/>
            <person name="Gujja S."/>
            <person name="Heiman D."/>
            <person name="Hepburn T."/>
            <person name="Howarth C."/>
            <person name="Jen D."/>
            <person name="Larson L."/>
            <person name="Lewis B."/>
            <person name="Mehta T."/>
            <person name="Park D."/>
            <person name="Pearson M."/>
            <person name="Roberts A."/>
            <person name="Saif S."/>
            <person name="Shea T."/>
            <person name="Shenoy N."/>
            <person name="Sisk P."/>
            <person name="Stolte C."/>
            <person name="Sykes S."/>
            <person name="Walk T."/>
            <person name="White J."/>
            <person name="Yandava C."/>
            <person name="Allen-Vercoe E."/>
            <person name="Strauss J."/>
            <person name="Sibley C."/>
            <person name="White A."/>
            <person name="Ambrose C."/>
            <person name="Lander E."/>
            <person name="Nusbaum C."/>
            <person name="Galagan J."/>
            <person name="Birren B."/>
        </authorList>
    </citation>
    <scope>NUCLEOTIDE SEQUENCE [LARGE SCALE GENOMIC DNA]</scope>
    <source>
        <strain evidence="11">D11</strain>
    </source>
</reference>
<keyword evidence="6" id="KW-0328">Glycosyltransferase</keyword>
<accession>A0A0K9CNI3</accession>
<dbReference type="GO" id="GO:0008915">
    <property type="term" value="F:lipid-A-disaccharide synthase activity"/>
    <property type="evidence" value="ECO:0007669"/>
    <property type="project" value="UniProtKB-EC"/>
</dbReference>
<evidence type="ECO:0000313" key="10">
    <source>
        <dbReference type="EMBL" id="KMV75786.1"/>
    </source>
</evidence>
<evidence type="ECO:0000256" key="4">
    <source>
        <dbReference type="ARBA" id="ARBA00022516"/>
    </source>
</evidence>
<dbReference type="EC" id="2.4.1.182" evidence="2"/>
<dbReference type="PANTHER" id="PTHR30372:SF4">
    <property type="entry name" value="LIPID-A-DISACCHARIDE SYNTHASE, MITOCHONDRIAL-RELATED"/>
    <property type="match status" value="1"/>
</dbReference>
<evidence type="ECO:0000256" key="3">
    <source>
        <dbReference type="ARBA" id="ARBA00020902"/>
    </source>
</evidence>
<dbReference type="Proteomes" id="UP000004650">
    <property type="component" value="Unassembled WGS sequence"/>
</dbReference>